<accession>A0ACC1CP57</accession>
<protein>
    <submittedName>
        <fullName evidence="1">Uncharacterized protein</fullName>
    </submittedName>
</protein>
<organism evidence="1 2">
    <name type="scientific">Dendrolimus kikuchii</name>
    <dbReference type="NCBI Taxonomy" id="765133"/>
    <lineage>
        <taxon>Eukaryota</taxon>
        <taxon>Metazoa</taxon>
        <taxon>Ecdysozoa</taxon>
        <taxon>Arthropoda</taxon>
        <taxon>Hexapoda</taxon>
        <taxon>Insecta</taxon>
        <taxon>Pterygota</taxon>
        <taxon>Neoptera</taxon>
        <taxon>Endopterygota</taxon>
        <taxon>Lepidoptera</taxon>
        <taxon>Glossata</taxon>
        <taxon>Ditrysia</taxon>
        <taxon>Bombycoidea</taxon>
        <taxon>Lasiocampidae</taxon>
        <taxon>Dendrolimus</taxon>
    </lineage>
</organism>
<evidence type="ECO:0000313" key="2">
    <source>
        <dbReference type="Proteomes" id="UP000824533"/>
    </source>
</evidence>
<reference evidence="1 2" key="1">
    <citation type="journal article" date="2021" name="Front. Genet.">
        <title>Chromosome-Level Genome Assembly Reveals Significant Gene Expansion in the Toll and IMD Signaling Pathways of Dendrolimus kikuchii.</title>
        <authorList>
            <person name="Zhou J."/>
            <person name="Wu P."/>
            <person name="Xiong Z."/>
            <person name="Liu N."/>
            <person name="Zhao N."/>
            <person name="Ji M."/>
            <person name="Qiu Y."/>
            <person name="Yang B."/>
        </authorList>
    </citation>
    <scope>NUCLEOTIDE SEQUENCE [LARGE SCALE GENOMIC DNA]</scope>
    <source>
        <strain evidence="1">Ann1</strain>
    </source>
</reference>
<dbReference type="EMBL" id="CM034406">
    <property type="protein sequence ID" value="KAJ0173388.1"/>
    <property type="molecule type" value="Genomic_DNA"/>
</dbReference>
<sequence>MASHSPSDVANNDSYRVAIKDDPELYRAHNTQVQIDNVLFLKRYEPRIKWKQRGDRSIDLGCGDGGMTSTLEKYLPPNYEVLIGCDLNPNMLKFANETYATDRMKFQVLDIEGDIPADWREGFDHVFSFHALHYVRNQERAFRNIYELLAPGGDCLLVFIARHPIYDMYLALSTMDKWSPYLKNMDAFLSPYYYCQEPDEKVREMMEQIGFRHVDVRCKQMVAVHSSLEPLKNFAMAINPFELPSELTKKFNADVETVLRDLRIVHRDQDSGEIIKCSYNLLVVYATKAFH</sequence>
<evidence type="ECO:0000313" key="1">
    <source>
        <dbReference type="EMBL" id="KAJ0173388.1"/>
    </source>
</evidence>
<keyword evidence="2" id="KW-1185">Reference proteome</keyword>
<proteinExistence type="predicted"/>
<dbReference type="Proteomes" id="UP000824533">
    <property type="component" value="Linkage Group LG20"/>
</dbReference>
<comment type="caution">
    <text evidence="1">The sequence shown here is derived from an EMBL/GenBank/DDBJ whole genome shotgun (WGS) entry which is preliminary data.</text>
</comment>
<gene>
    <name evidence="1" type="ORF">K1T71_011564</name>
</gene>
<name>A0ACC1CP57_9NEOP</name>